<dbReference type="InterPro" id="IPR013783">
    <property type="entry name" value="Ig-like_fold"/>
</dbReference>
<reference evidence="8 9" key="1">
    <citation type="submission" date="2019-01" db="EMBL/GenBank/DDBJ databases">
        <title>Lacibacter sp. strain TTM-7.</title>
        <authorList>
            <person name="Chen W.-M."/>
        </authorList>
    </citation>
    <scope>NUCLEOTIDE SEQUENCE [LARGE SCALE GENOMIC DNA]</scope>
    <source>
        <strain evidence="8 9">TTM-7</strain>
    </source>
</reference>
<dbReference type="SUPFAM" id="SSF55486">
    <property type="entry name" value="Metalloproteases ('zincins'), catalytic domain"/>
    <property type="match status" value="1"/>
</dbReference>
<dbReference type="Pfam" id="PF00413">
    <property type="entry name" value="Peptidase_M10"/>
    <property type="match status" value="1"/>
</dbReference>
<dbReference type="GO" id="GO:0008270">
    <property type="term" value="F:zinc ion binding"/>
    <property type="evidence" value="ECO:0007669"/>
    <property type="project" value="InterPro"/>
</dbReference>
<dbReference type="InterPro" id="IPR014756">
    <property type="entry name" value="Ig_E-set"/>
</dbReference>
<sequence>MKSPRKATFAILLSFLFSNSLFAQCMMVPVSLNQRVSQSNYIVKGVVAEKETFADPATGNIYTLNKIAVKAWLKNKQQSAFIYIRTEGGVHKGRATLVYPSLQLQEKQAYVLFLNKVSSRNENAAVRNRNKAIIQTTPYAGAQAAIVETFGLFTDVMQQEKQTEEELFLKIKNVAQEEAVTPEGKRYEPAGKPRVAARTTAVSSVSPSAVRAGTTDAADQITITGTGFGTTVGNVFFANANDGGATFIASGLNSDIISWNDNTIVAKVPSEAGTGPVVVDAVHVSPSNLTVQYAHTSIEHTFYGYAETTRQRYYLRNLNGSGGYTFQLNTSFAANTSAATAFSNAVVTWRNNTAVNFSVTGTTSVATSADDNVNAVYFNPAIAAGTLAICTSNFRASAVPGVCEQSNTIWWLSDMDIQFRDVPTASTTWQYGPAAPASNQYDFQSVALHELGHAHGLGHVIASGQVMHYAIANGATARTLSANDIAAGIAKLSYSDDPTCFNPSGSGAQMTPATGGTLPVSFLSFRAKRNDKTRVTVNWSTALEYNNKGFFVERGETTQQMKSIAFVNSKEQSALQHNYSYIDEKAGPFAWYYRITQQDFSGNSISSTIVYVNGDETNSWRVWTSEAGDQLQVYLQNWQDKKVSLQLFSSTGQLIINTNITGSRTILPVQHLQKGYYSYRLTDGAEVISGKLMLGH</sequence>
<keyword evidence="5" id="KW-0732">Signal</keyword>
<evidence type="ECO:0000313" key="8">
    <source>
        <dbReference type="EMBL" id="RXK60780.1"/>
    </source>
</evidence>
<dbReference type="InterPro" id="IPR001818">
    <property type="entry name" value="Pept_M10_metallopeptidase"/>
</dbReference>
<evidence type="ECO:0000313" key="9">
    <source>
        <dbReference type="Proteomes" id="UP000290204"/>
    </source>
</evidence>
<dbReference type="GO" id="GO:0006508">
    <property type="term" value="P:proteolysis"/>
    <property type="evidence" value="ECO:0007669"/>
    <property type="project" value="UniProtKB-KW"/>
</dbReference>
<dbReference type="InterPro" id="IPR024079">
    <property type="entry name" value="MetalloPept_cat_dom_sf"/>
</dbReference>
<keyword evidence="3" id="KW-0378">Hydrolase</keyword>
<keyword evidence="4" id="KW-0862">Zinc</keyword>
<evidence type="ECO:0000256" key="4">
    <source>
        <dbReference type="ARBA" id="ARBA00022833"/>
    </source>
</evidence>
<dbReference type="Gene3D" id="3.40.390.10">
    <property type="entry name" value="Collagenase (Catalytic Domain)"/>
    <property type="match status" value="1"/>
</dbReference>
<dbReference type="GO" id="GO:0031012">
    <property type="term" value="C:extracellular matrix"/>
    <property type="evidence" value="ECO:0007669"/>
    <property type="project" value="InterPro"/>
</dbReference>
<accession>A0A4Q1CJJ3</accession>
<evidence type="ECO:0000256" key="1">
    <source>
        <dbReference type="ARBA" id="ARBA00022670"/>
    </source>
</evidence>
<dbReference type="RefSeq" id="WP_129130741.1">
    <property type="nucleotide sequence ID" value="NZ_SDHW01000002.1"/>
</dbReference>
<feature type="signal peptide" evidence="5">
    <location>
        <begin position="1"/>
        <end position="23"/>
    </location>
</feature>
<dbReference type="GO" id="GO:0004222">
    <property type="term" value="F:metalloendopeptidase activity"/>
    <property type="evidence" value="ECO:0007669"/>
    <property type="project" value="InterPro"/>
</dbReference>
<evidence type="ECO:0000259" key="6">
    <source>
        <dbReference type="Pfam" id="PF00413"/>
    </source>
</evidence>
<keyword evidence="1 8" id="KW-0645">Protease</keyword>
<feature type="chain" id="PRO_5020714080" evidence="5">
    <location>
        <begin position="24"/>
        <end position="696"/>
    </location>
</feature>
<keyword evidence="2" id="KW-0479">Metal-binding</keyword>
<keyword evidence="9" id="KW-1185">Reference proteome</keyword>
<dbReference type="Gene3D" id="2.60.40.10">
    <property type="entry name" value="Immunoglobulins"/>
    <property type="match status" value="1"/>
</dbReference>
<organism evidence="8 9">
    <name type="scientific">Lacibacter luteus</name>
    <dbReference type="NCBI Taxonomy" id="2508719"/>
    <lineage>
        <taxon>Bacteria</taxon>
        <taxon>Pseudomonadati</taxon>
        <taxon>Bacteroidota</taxon>
        <taxon>Chitinophagia</taxon>
        <taxon>Chitinophagales</taxon>
        <taxon>Chitinophagaceae</taxon>
        <taxon>Lacibacter</taxon>
    </lineage>
</organism>
<evidence type="ECO:0000259" key="7">
    <source>
        <dbReference type="Pfam" id="PF01833"/>
    </source>
</evidence>
<dbReference type="InterPro" id="IPR026444">
    <property type="entry name" value="Secre_tail"/>
</dbReference>
<dbReference type="Proteomes" id="UP000290204">
    <property type="component" value="Unassembled WGS sequence"/>
</dbReference>
<dbReference type="EMBL" id="SDHW01000002">
    <property type="protein sequence ID" value="RXK60780.1"/>
    <property type="molecule type" value="Genomic_DNA"/>
</dbReference>
<evidence type="ECO:0000256" key="5">
    <source>
        <dbReference type="SAM" id="SignalP"/>
    </source>
</evidence>
<keyword evidence="8" id="KW-0482">Metalloprotease</keyword>
<name>A0A4Q1CJJ3_9BACT</name>
<dbReference type="NCBIfam" id="TIGR04183">
    <property type="entry name" value="Por_Secre_tail"/>
    <property type="match status" value="1"/>
</dbReference>
<dbReference type="SUPFAM" id="SSF81296">
    <property type="entry name" value="E set domains"/>
    <property type="match status" value="1"/>
</dbReference>
<feature type="domain" description="IPT/TIG" evidence="7">
    <location>
        <begin position="202"/>
        <end position="293"/>
    </location>
</feature>
<dbReference type="OrthoDB" id="9765957at2"/>
<feature type="domain" description="Peptidase M10 metallopeptidase" evidence="6">
    <location>
        <begin position="327"/>
        <end position="490"/>
    </location>
</feature>
<dbReference type="InterPro" id="IPR002909">
    <property type="entry name" value="IPT_dom"/>
</dbReference>
<evidence type="ECO:0000256" key="3">
    <source>
        <dbReference type="ARBA" id="ARBA00022801"/>
    </source>
</evidence>
<comment type="caution">
    <text evidence="8">The sequence shown here is derived from an EMBL/GenBank/DDBJ whole genome shotgun (WGS) entry which is preliminary data.</text>
</comment>
<protein>
    <submittedName>
        <fullName evidence="8">Matrixin family metalloprotease</fullName>
    </submittedName>
</protein>
<gene>
    <name evidence="8" type="ORF">ESA94_09970</name>
</gene>
<proteinExistence type="predicted"/>
<dbReference type="AlphaFoldDB" id="A0A4Q1CJJ3"/>
<evidence type="ECO:0000256" key="2">
    <source>
        <dbReference type="ARBA" id="ARBA00022723"/>
    </source>
</evidence>
<dbReference type="Pfam" id="PF01833">
    <property type="entry name" value="TIG"/>
    <property type="match status" value="1"/>
</dbReference>